<keyword evidence="6" id="KW-0539">Nucleus</keyword>
<dbReference type="PANTHER" id="PTHR31677">
    <property type="entry name" value="AP2 DOMAIN CLASS TRANSCRIPTION FACTOR"/>
    <property type="match status" value="1"/>
</dbReference>
<evidence type="ECO:0000256" key="3">
    <source>
        <dbReference type="ARBA" id="ARBA00023015"/>
    </source>
</evidence>
<dbReference type="SUPFAM" id="SSF54171">
    <property type="entry name" value="DNA-binding domain"/>
    <property type="match status" value="1"/>
</dbReference>
<dbReference type="InterPro" id="IPR036955">
    <property type="entry name" value="AP2/ERF_dom_sf"/>
</dbReference>
<accession>A0A9Q1QMG3</accession>
<comment type="caution">
    <text evidence="8">The sequence shown here is derived from an EMBL/GenBank/DDBJ whole genome shotgun (WGS) entry which is preliminary data.</text>
</comment>
<evidence type="ECO:0000256" key="2">
    <source>
        <dbReference type="ARBA" id="ARBA00022745"/>
    </source>
</evidence>
<dbReference type="InterPro" id="IPR016177">
    <property type="entry name" value="DNA-bd_dom_sf"/>
</dbReference>
<keyword evidence="4" id="KW-0238">DNA-binding</keyword>
<dbReference type="GO" id="GO:0003700">
    <property type="term" value="F:DNA-binding transcription factor activity"/>
    <property type="evidence" value="ECO:0007669"/>
    <property type="project" value="InterPro"/>
</dbReference>
<dbReference type="GO" id="GO:0009873">
    <property type="term" value="P:ethylene-activated signaling pathway"/>
    <property type="evidence" value="ECO:0007669"/>
    <property type="project" value="UniProtKB-KW"/>
</dbReference>
<evidence type="ECO:0000313" key="8">
    <source>
        <dbReference type="EMBL" id="KAJ8446941.1"/>
    </source>
</evidence>
<dbReference type="OrthoDB" id="780830at2759"/>
<keyword evidence="9" id="KW-1185">Reference proteome</keyword>
<evidence type="ECO:0000256" key="1">
    <source>
        <dbReference type="ARBA" id="ARBA00004123"/>
    </source>
</evidence>
<dbReference type="SMART" id="SM00380">
    <property type="entry name" value="AP2"/>
    <property type="match status" value="1"/>
</dbReference>
<evidence type="ECO:0000256" key="5">
    <source>
        <dbReference type="ARBA" id="ARBA00023163"/>
    </source>
</evidence>
<dbReference type="PROSITE" id="PS51032">
    <property type="entry name" value="AP2_ERF"/>
    <property type="match status" value="1"/>
</dbReference>
<evidence type="ECO:0000259" key="7">
    <source>
        <dbReference type="PROSITE" id="PS51032"/>
    </source>
</evidence>
<gene>
    <name evidence="8" type="ORF">Cgig2_026439</name>
</gene>
<dbReference type="GO" id="GO:0005634">
    <property type="term" value="C:nucleus"/>
    <property type="evidence" value="ECO:0007669"/>
    <property type="project" value="UniProtKB-SubCell"/>
</dbReference>
<feature type="domain" description="AP2/ERF" evidence="7">
    <location>
        <begin position="2"/>
        <end position="42"/>
    </location>
</feature>
<keyword evidence="5" id="KW-0804">Transcription</keyword>
<proteinExistence type="predicted"/>
<reference evidence="8" key="1">
    <citation type="submission" date="2022-04" db="EMBL/GenBank/DDBJ databases">
        <title>Carnegiea gigantea Genome sequencing and assembly v2.</title>
        <authorList>
            <person name="Copetti D."/>
            <person name="Sanderson M.J."/>
            <person name="Burquez A."/>
            <person name="Wojciechowski M.F."/>
        </authorList>
    </citation>
    <scope>NUCLEOTIDE SEQUENCE</scope>
    <source>
        <strain evidence="8">SGP5-SGP5p</strain>
        <tissue evidence="8">Aerial part</tissue>
    </source>
</reference>
<name>A0A9Q1QMG3_9CARY</name>
<dbReference type="CDD" id="cd00018">
    <property type="entry name" value="AP2"/>
    <property type="match status" value="1"/>
</dbReference>
<keyword evidence="3" id="KW-0805">Transcription regulation</keyword>
<dbReference type="GO" id="GO:0003677">
    <property type="term" value="F:DNA binding"/>
    <property type="evidence" value="ECO:0007669"/>
    <property type="project" value="UniProtKB-KW"/>
</dbReference>
<organism evidence="8 9">
    <name type="scientific">Carnegiea gigantea</name>
    <dbReference type="NCBI Taxonomy" id="171969"/>
    <lineage>
        <taxon>Eukaryota</taxon>
        <taxon>Viridiplantae</taxon>
        <taxon>Streptophyta</taxon>
        <taxon>Embryophyta</taxon>
        <taxon>Tracheophyta</taxon>
        <taxon>Spermatophyta</taxon>
        <taxon>Magnoliopsida</taxon>
        <taxon>eudicotyledons</taxon>
        <taxon>Gunneridae</taxon>
        <taxon>Pentapetalae</taxon>
        <taxon>Caryophyllales</taxon>
        <taxon>Cactineae</taxon>
        <taxon>Cactaceae</taxon>
        <taxon>Cactoideae</taxon>
        <taxon>Echinocereeae</taxon>
        <taxon>Carnegiea</taxon>
    </lineage>
</organism>
<comment type="subcellular location">
    <subcellularLocation>
        <location evidence="1">Nucleus</location>
    </subcellularLocation>
</comment>
<sequence>MHFGGVRKRPWGRYTAEIRDSTKESRVWLGTFNMAKEVARAHMMMLHTPSATPRPRLTSPCRQNCSTLVNPSQSSLVESLSHGHEKLSLPTAMVESLLLDLNLIENFPAGLRFPFHHQQVRVALSTMFPVPRNQLFYFKHPHHNAAMNQPFRFFRMAMSKRHTPPVTCCI</sequence>
<keyword evidence="2" id="KW-0936">Ethylene signaling pathway</keyword>
<evidence type="ECO:0000256" key="6">
    <source>
        <dbReference type="ARBA" id="ARBA00023242"/>
    </source>
</evidence>
<dbReference type="InterPro" id="IPR001471">
    <property type="entry name" value="AP2/ERF_dom"/>
</dbReference>
<dbReference type="Proteomes" id="UP001153076">
    <property type="component" value="Unassembled WGS sequence"/>
</dbReference>
<dbReference type="PRINTS" id="PR00367">
    <property type="entry name" value="ETHRSPELEMNT"/>
</dbReference>
<dbReference type="Gene3D" id="3.30.730.10">
    <property type="entry name" value="AP2/ERF domain"/>
    <property type="match status" value="1"/>
</dbReference>
<evidence type="ECO:0000313" key="9">
    <source>
        <dbReference type="Proteomes" id="UP001153076"/>
    </source>
</evidence>
<evidence type="ECO:0000256" key="4">
    <source>
        <dbReference type="ARBA" id="ARBA00023125"/>
    </source>
</evidence>
<protein>
    <recommendedName>
        <fullName evidence="7">AP2/ERF domain-containing protein</fullName>
    </recommendedName>
</protein>
<dbReference type="AlphaFoldDB" id="A0A9Q1QMG3"/>
<dbReference type="PANTHER" id="PTHR31677:SF228">
    <property type="entry name" value="ETHYLENE-RESPONSIVE TRANSCRIPTION FACTOR 10-RELATED"/>
    <property type="match status" value="1"/>
</dbReference>
<dbReference type="EMBL" id="JAKOGI010000045">
    <property type="protein sequence ID" value="KAJ8446941.1"/>
    <property type="molecule type" value="Genomic_DNA"/>
</dbReference>